<sequence>MAMPDAAPVVDRSVGSGPESVQRQAVPNDHPTRSLRCWCRPRTFFQQFPQRNRRCFGWYKFINAFTGGCDSREGLSSPGHPVVVLHRESACYRSSNLVPSGQERGVPGPHNCVRRYVG</sequence>
<comment type="caution">
    <text evidence="2">The sequence shown here is derived from an EMBL/GenBank/DDBJ whole genome shotgun (WGS) entry which is preliminary data.</text>
</comment>
<evidence type="ECO:0000256" key="1">
    <source>
        <dbReference type="SAM" id="MobiDB-lite"/>
    </source>
</evidence>
<name>X8AH97_MYCXE</name>
<accession>X8AH97</accession>
<dbReference type="AlphaFoldDB" id="X8AH97"/>
<feature type="region of interest" description="Disordered" evidence="1">
    <location>
        <begin position="1"/>
        <end position="33"/>
    </location>
</feature>
<dbReference type="EMBL" id="JAOB01000060">
    <property type="protein sequence ID" value="EUA30536.1"/>
    <property type="molecule type" value="Genomic_DNA"/>
</dbReference>
<proteinExistence type="predicted"/>
<evidence type="ECO:0000313" key="2">
    <source>
        <dbReference type="EMBL" id="EUA30536.1"/>
    </source>
</evidence>
<gene>
    <name evidence="2" type="ORF">I553_4793</name>
</gene>
<dbReference type="PATRIC" id="fig|1299334.3.peg.6465"/>
<organism evidence="2">
    <name type="scientific">Mycobacterium xenopi 4042</name>
    <dbReference type="NCBI Taxonomy" id="1299334"/>
    <lineage>
        <taxon>Bacteria</taxon>
        <taxon>Bacillati</taxon>
        <taxon>Actinomycetota</taxon>
        <taxon>Actinomycetes</taxon>
        <taxon>Mycobacteriales</taxon>
        <taxon>Mycobacteriaceae</taxon>
        <taxon>Mycobacterium</taxon>
    </lineage>
</organism>
<reference evidence="2" key="1">
    <citation type="submission" date="2014-01" db="EMBL/GenBank/DDBJ databases">
        <authorList>
            <person name="Brown-Elliot B."/>
            <person name="Wallace R."/>
            <person name="Lenaerts A."/>
            <person name="Ordway D."/>
            <person name="DeGroote M.A."/>
            <person name="Parker T."/>
            <person name="Sizemore C."/>
            <person name="Tallon L.J."/>
            <person name="Sadzewicz L.K."/>
            <person name="Sengamalay N."/>
            <person name="Fraser C.M."/>
            <person name="Hine E."/>
            <person name="Shefchek K.A."/>
            <person name="Das S.P."/>
            <person name="Tettelin H."/>
        </authorList>
    </citation>
    <scope>NUCLEOTIDE SEQUENCE [LARGE SCALE GENOMIC DNA]</scope>
    <source>
        <strain evidence="2">4042</strain>
    </source>
</reference>
<protein>
    <submittedName>
        <fullName evidence="2">Uncharacterized protein</fullName>
    </submittedName>
</protein>